<proteinExistence type="predicted"/>
<dbReference type="AlphaFoldDB" id="A0AAW2ZJJ1"/>
<evidence type="ECO:0000313" key="1">
    <source>
        <dbReference type="EMBL" id="KAL0488834.1"/>
    </source>
</evidence>
<organism evidence="1 2">
    <name type="scientific">Acrasis kona</name>
    <dbReference type="NCBI Taxonomy" id="1008807"/>
    <lineage>
        <taxon>Eukaryota</taxon>
        <taxon>Discoba</taxon>
        <taxon>Heterolobosea</taxon>
        <taxon>Tetramitia</taxon>
        <taxon>Eutetramitia</taxon>
        <taxon>Acrasidae</taxon>
        <taxon>Acrasis</taxon>
    </lineage>
</organism>
<name>A0AAW2ZJJ1_9EUKA</name>
<evidence type="ECO:0000313" key="2">
    <source>
        <dbReference type="Proteomes" id="UP001431209"/>
    </source>
</evidence>
<dbReference type="Proteomes" id="UP001431209">
    <property type="component" value="Unassembled WGS sequence"/>
</dbReference>
<reference evidence="1 2" key="1">
    <citation type="submission" date="2024-03" db="EMBL/GenBank/DDBJ databases">
        <title>The Acrasis kona genome and developmental transcriptomes reveal deep origins of eukaryotic multicellular pathways.</title>
        <authorList>
            <person name="Sheikh S."/>
            <person name="Fu C.-J."/>
            <person name="Brown M.W."/>
            <person name="Baldauf S.L."/>
        </authorList>
    </citation>
    <scope>NUCLEOTIDE SEQUENCE [LARGE SCALE GENOMIC DNA]</scope>
    <source>
        <strain evidence="1 2">ATCC MYA-3509</strain>
    </source>
</reference>
<sequence>MLESYTPIDLNFSDFTVTDQAVNKCIQSISSPTTIQEDDVFKLLNDMVSTETDTFKSNCITPSASLKESYDLAKHGTEFLVELPPLEEYDTNEYFECSELDDDIKIEPFYAPTTKKILKRNSSSKIQISLTLYERRRQKIVSKSKTKGINKIYKM</sequence>
<keyword evidence="2" id="KW-1185">Reference proteome</keyword>
<accession>A0AAW2ZJJ1</accession>
<comment type="caution">
    <text evidence="1">The sequence shown here is derived from an EMBL/GenBank/DDBJ whole genome shotgun (WGS) entry which is preliminary data.</text>
</comment>
<dbReference type="EMBL" id="JAOPGA020001480">
    <property type="protein sequence ID" value="KAL0488834.1"/>
    <property type="molecule type" value="Genomic_DNA"/>
</dbReference>
<gene>
    <name evidence="1" type="ORF">AKO1_013111</name>
</gene>
<protein>
    <submittedName>
        <fullName evidence="1">Uncharacterized protein</fullName>
    </submittedName>
</protein>